<dbReference type="EMBL" id="VKKU01000002">
    <property type="protein sequence ID" value="TSB02503.1"/>
    <property type="molecule type" value="Genomic_DNA"/>
</dbReference>
<dbReference type="NCBIfam" id="NF041384">
    <property type="entry name" value="YHS_seleno_dom"/>
    <property type="match status" value="1"/>
</dbReference>
<evidence type="ECO:0000313" key="3">
    <source>
        <dbReference type="EMBL" id="TSB02503.1"/>
    </source>
</evidence>
<organism evidence="3 4">
    <name type="scientific">Sphingorhabdus contaminans</name>
    <dbReference type="NCBI Taxonomy" id="1343899"/>
    <lineage>
        <taxon>Bacteria</taxon>
        <taxon>Pseudomonadati</taxon>
        <taxon>Pseudomonadota</taxon>
        <taxon>Alphaproteobacteria</taxon>
        <taxon>Sphingomonadales</taxon>
        <taxon>Sphingomonadaceae</taxon>
        <taxon>Sphingorhabdus</taxon>
    </lineage>
</organism>
<comment type="caution">
    <text evidence="3">The sequence shown here is derived from an EMBL/GenBank/DDBJ whole genome shotgun (WGS) entry which is preliminary data.</text>
</comment>
<evidence type="ECO:0000259" key="2">
    <source>
        <dbReference type="Pfam" id="PF04945"/>
    </source>
</evidence>
<dbReference type="RefSeq" id="WP_143777721.1">
    <property type="nucleotide sequence ID" value="NZ_VKKU01000002.1"/>
</dbReference>
<evidence type="ECO:0000313" key="4">
    <source>
        <dbReference type="Proteomes" id="UP000320160"/>
    </source>
</evidence>
<dbReference type="OrthoDB" id="344729at2"/>
<protein>
    <submittedName>
        <fullName evidence="3">YHS domain-containing protein</fullName>
    </submittedName>
</protein>
<dbReference type="Pfam" id="PF04945">
    <property type="entry name" value="YHS"/>
    <property type="match status" value="1"/>
</dbReference>
<keyword evidence="4" id="KW-1185">Reference proteome</keyword>
<evidence type="ECO:0000256" key="1">
    <source>
        <dbReference type="SAM" id="SignalP"/>
    </source>
</evidence>
<name>A0A553WCT7_9SPHN</name>
<proteinExistence type="predicted"/>
<feature type="signal peptide" evidence="1">
    <location>
        <begin position="1"/>
        <end position="29"/>
    </location>
</feature>
<gene>
    <name evidence="3" type="ORF">FOM92_15585</name>
</gene>
<dbReference type="Proteomes" id="UP000320160">
    <property type="component" value="Unassembled WGS sequence"/>
</dbReference>
<keyword evidence="1" id="KW-0732">Signal</keyword>
<reference evidence="3 4" key="1">
    <citation type="submission" date="2019-07" db="EMBL/GenBank/DDBJ databases">
        <authorList>
            <person name="Park M."/>
        </authorList>
    </citation>
    <scope>NUCLEOTIDE SEQUENCE [LARGE SCALE GENOMIC DNA]</scope>
    <source>
        <strain evidence="3 4">KCTC32445</strain>
    </source>
</reference>
<feature type="domain" description="YHS" evidence="2">
    <location>
        <begin position="55"/>
        <end position="98"/>
    </location>
</feature>
<dbReference type="InterPro" id="IPR007029">
    <property type="entry name" value="YHS_dom"/>
</dbReference>
<accession>A0A553WCT7</accession>
<feature type="chain" id="PRO_5021979563" evidence="1">
    <location>
        <begin position="30"/>
        <end position="166"/>
    </location>
</feature>
<dbReference type="AlphaFoldDB" id="A0A553WCT7"/>
<sequence length="166" mass="17672">MTNRTTRAVLVALGLLVASTSIPSSPAFAVVPTSTSAVNTDEQGIALHGYDPVAYFTVGAPTKGNPTLTFKYKGASYFFASAENLKKFKANPAAFAPQFGGFCAMGVALEKKLDGDPAVWKIVDGKLYLNVNADVAVAWQRDIPGNLEKAKEYWPAIKGKTPESLN</sequence>